<gene>
    <name evidence="1" type="ORF">NRB20_68700</name>
</gene>
<sequence>MIRPVTISRLGDTKMDLLSGLATYISTMISALASGSGD</sequence>
<name>A0A7K0DDP4_9NOCA</name>
<dbReference type="EMBL" id="WEGK01000022">
    <property type="protein sequence ID" value="MQY23739.1"/>
    <property type="molecule type" value="Genomic_DNA"/>
</dbReference>
<proteinExistence type="predicted"/>
<accession>A0A7K0DDP4</accession>
<dbReference type="Proteomes" id="UP000438448">
    <property type="component" value="Unassembled WGS sequence"/>
</dbReference>
<evidence type="ECO:0000313" key="1">
    <source>
        <dbReference type="EMBL" id="MQY23739.1"/>
    </source>
</evidence>
<evidence type="ECO:0000313" key="2">
    <source>
        <dbReference type="Proteomes" id="UP000438448"/>
    </source>
</evidence>
<dbReference type="AlphaFoldDB" id="A0A7K0DDP4"/>
<reference evidence="1 2" key="1">
    <citation type="submission" date="2019-10" db="EMBL/GenBank/DDBJ databases">
        <title>Nocardia macrotermitis sp. nov. and Nocardia aurantia sp. nov., isolated from the gut of fungus growing-termite Macrotermes natalensis.</title>
        <authorList>
            <person name="Benndorf R."/>
            <person name="Schwitalla J."/>
            <person name="Martin K."/>
            <person name="De Beer W."/>
            <person name="Kaster A.-K."/>
            <person name="Vollmers J."/>
            <person name="Poulsen M."/>
            <person name="Beemelmanns C."/>
        </authorList>
    </citation>
    <scope>NUCLEOTIDE SEQUENCE [LARGE SCALE GENOMIC DNA]</scope>
    <source>
        <strain evidence="1 2">RB20</strain>
    </source>
</reference>
<keyword evidence="2" id="KW-1185">Reference proteome</keyword>
<organism evidence="1 2">
    <name type="scientific">Nocardia macrotermitis</name>
    <dbReference type="NCBI Taxonomy" id="2585198"/>
    <lineage>
        <taxon>Bacteria</taxon>
        <taxon>Bacillati</taxon>
        <taxon>Actinomycetota</taxon>
        <taxon>Actinomycetes</taxon>
        <taxon>Mycobacteriales</taxon>
        <taxon>Nocardiaceae</taxon>
        <taxon>Nocardia</taxon>
    </lineage>
</organism>
<protein>
    <submittedName>
        <fullName evidence="1">Uncharacterized protein</fullName>
    </submittedName>
</protein>
<comment type="caution">
    <text evidence="1">The sequence shown here is derived from an EMBL/GenBank/DDBJ whole genome shotgun (WGS) entry which is preliminary data.</text>
</comment>